<evidence type="ECO:0000313" key="3">
    <source>
        <dbReference type="Proteomes" id="UP001366166"/>
    </source>
</evidence>
<keyword evidence="3" id="KW-1185">Reference proteome</keyword>
<dbReference type="Pfam" id="PF04324">
    <property type="entry name" value="Fer2_BFD"/>
    <property type="match status" value="1"/>
</dbReference>
<protein>
    <recommendedName>
        <fullName evidence="1">BFD-like [2Fe-2S]-binding domain-containing protein</fullName>
    </recommendedName>
</protein>
<dbReference type="InterPro" id="IPR007419">
    <property type="entry name" value="BFD-like_2Fe2S-bd_dom"/>
</dbReference>
<dbReference type="KEGG" id="dmp:FAK_00170"/>
<gene>
    <name evidence="2" type="ORF">FAK_00170</name>
</gene>
<dbReference type="InterPro" id="IPR041854">
    <property type="entry name" value="BFD-like_2Fe2S-bd_dom_sf"/>
</dbReference>
<dbReference type="RefSeq" id="WP_338604021.1">
    <property type="nucleotide sequence ID" value="NZ_AP028679.1"/>
</dbReference>
<evidence type="ECO:0000313" key="2">
    <source>
        <dbReference type="EMBL" id="BEQ12951.1"/>
    </source>
</evidence>
<name>A0AAU9EQQ5_9BACT</name>
<feature type="domain" description="BFD-like [2Fe-2S]-binding" evidence="1">
    <location>
        <begin position="39"/>
        <end position="90"/>
    </location>
</feature>
<dbReference type="Proteomes" id="UP001366166">
    <property type="component" value="Chromosome"/>
</dbReference>
<dbReference type="AlphaFoldDB" id="A0AAU9EQQ5"/>
<organism evidence="2 3">
    <name type="scientific">Desulfoferula mesophila</name>
    <dbReference type="NCBI Taxonomy" id="3058419"/>
    <lineage>
        <taxon>Bacteria</taxon>
        <taxon>Pseudomonadati</taxon>
        <taxon>Thermodesulfobacteriota</taxon>
        <taxon>Desulfarculia</taxon>
        <taxon>Desulfarculales</taxon>
        <taxon>Desulfarculaceae</taxon>
        <taxon>Desulfoferula</taxon>
    </lineage>
</organism>
<dbReference type="EMBL" id="AP028679">
    <property type="protein sequence ID" value="BEQ12951.1"/>
    <property type="molecule type" value="Genomic_DNA"/>
</dbReference>
<reference evidence="3" key="1">
    <citation type="journal article" date="2023" name="Arch. Microbiol.">
        <title>Desulfoferula mesophilus gen. nov. sp. nov., a mesophilic sulfate-reducing bacterium isolated from a brackish lake sediment.</title>
        <authorList>
            <person name="Watanabe T."/>
            <person name="Yabe T."/>
            <person name="Tsuji J.M."/>
            <person name="Fukui M."/>
        </authorList>
    </citation>
    <scope>NUCLEOTIDE SEQUENCE [LARGE SCALE GENOMIC DNA]</scope>
    <source>
        <strain evidence="3">12FAK</strain>
    </source>
</reference>
<proteinExistence type="predicted"/>
<evidence type="ECO:0000259" key="1">
    <source>
        <dbReference type="Pfam" id="PF04324"/>
    </source>
</evidence>
<dbReference type="Gene3D" id="1.10.10.1100">
    <property type="entry name" value="BFD-like [2Fe-2S]-binding domain"/>
    <property type="match status" value="1"/>
</dbReference>
<accession>A0AAU9EQQ5</accession>
<sequence length="102" mass="10595">MSGDHEHSESCGCGCGCGDTLVLDQDLARRWREAPDQEVVCACTGVDKAAVKAAIAAGAFTAPLVKAMTGVGRELGCRQRRQCQSDLEVLVALYGGAQGGHC</sequence>